<dbReference type="Gene3D" id="3.40.630.30">
    <property type="match status" value="1"/>
</dbReference>
<dbReference type="RefSeq" id="WP_310025870.1">
    <property type="nucleotide sequence ID" value="NZ_JAVDVI010000006.1"/>
</dbReference>
<dbReference type="EMBL" id="JAVDVI010000006">
    <property type="protein sequence ID" value="MDR6967646.1"/>
    <property type="molecule type" value="Genomic_DNA"/>
</dbReference>
<dbReference type="EC" id="2.3.1.267" evidence="2"/>
<gene>
    <name evidence="2" type="ORF">J2X31_001658</name>
</gene>
<comment type="caution">
    <text evidence="2">The sequence shown here is derived from an EMBL/GenBank/DDBJ whole genome shotgun (WGS) entry which is preliminary data.</text>
</comment>
<dbReference type="SUPFAM" id="SSF55729">
    <property type="entry name" value="Acyl-CoA N-acyltransferases (Nat)"/>
    <property type="match status" value="1"/>
</dbReference>
<dbReference type="Proteomes" id="UP001255185">
    <property type="component" value="Unassembled WGS sequence"/>
</dbReference>
<dbReference type="GO" id="GO:0008999">
    <property type="term" value="F:protein-N-terminal-alanine acetyltransferase activity"/>
    <property type="evidence" value="ECO:0007669"/>
    <property type="project" value="UniProtKB-EC"/>
</dbReference>
<evidence type="ECO:0000313" key="2">
    <source>
        <dbReference type="EMBL" id="MDR6967646.1"/>
    </source>
</evidence>
<evidence type="ECO:0000313" key="3">
    <source>
        <dbReference type="Proteomes" id="UP001255185"/>
    </source>
</evidence>
<feature type="domain" description="N-acetyltransferase" evidence="1">
    <location>
        <begin position="33"/>
        <end position="176"/>
    </location>
</feature>
<dbReference type="PROSITE" id="PS51186">
    <property type="entry name" value="GNAT"/>
    <property type="match status" value="1"/>
</dbReference>
<protein>
    <submittedName>
        <fullName evidence="2">Ribosomal-protein-alanine N-acetyltransferase</fullName>
        <ecNumber evidence="2">2.3.1.267</ecNumber>
    </submittedName>
</protein>
<organism evidence="2 3">
    <name type="scientific">Flavobacterium arsenatis</name>
    <dbReference type="NCBI Taxonomy" id="1484332"/>
    <lineage>
        <taxon>Bacteria</taxon>
        <taxon>Pseudomonadati</taxon>
        <taxon>Bacteroidota</taxon>
        <taxon>Flavobacteriia</taxon>
        <taxon>Flavobacteriales</taxon>
        <taxon>Flavobacteriaceae</taxon>
        <taxon>Flavobacterium</taxon>
    </lineage>
</organism>
<reference evidence="2 3" key="1">
    <citation type="submission" date="2023-07" db="EMBL/GenBank/DDBJ databases">
        <title>Sorghum-associated microbial communities from plants grown in Nebraska, USA.</title>
        <authorList>
            <person name="Schachtman D."/>
        </authorList>
    </citation>
    <scope>NUCLEOTIDE SEQUENCE [LARGE SCALE GENOMIC DNA]</scope>
    <source>
        <strain evidence="2 3">3773</strain>
    </source>
</reference>
<dbReference type="InterPro" id="IPR000182">
    <property type="entry name" value="GNAT_dom"/>
</dbReference>
<evidence type="ECO:0000259" key="1">
    <source>
        <dbReference type="PROSITE" id="PS51186"/>
    </source>
</evidence>
<dbReference type="PANTHER" id="PTHR43792">
    <property type="entry name" value="GNAT FAMILY, PUTATIVE (AFU_ORTHOLOGUE AFUA_3G00765)-RELATED-RELATED"/>
    <property type="match status" value="1"/>
</dbReference>
<keyword evidence="2" id="KW-0012">Acyltransferase</keyword>
<name>A0ABU1TP24_9FLAO</name>
<sequence>MFNFTYNFLNMDQIEITTPRLLLKSITPQIINTLFKENTEAEIKEFFNADESGYNHLKNMHEGGMETHRLSLFYFLIYNKETNKIIGDCGFHTWNKSHRRAELFYNLKHDRDKRKGIMSEAVTKVLDFGFTTLELHRVEALTATWNIASIKLLERFKFTKEGTMREDYVVEGKNENSECFSLLKWEWEKNKV</sequence>
<keyword evidence="3" id="KW-1185">Reference proteome</keyword>
<dbReference type="InterPro" id="IPR051531">
    <property type="entry name" value="N-acetyltransferase"/>
</dbReference>
<proteinExistence type="predicted"/>
<dbReference type="InterPro" id="IPR016181">
    <property type="entry name" value="Acyl_CoA_acyltransferase"/>
</dbReference>
<keyword evidence="2" id="KW-0808">Transferase</keyword>
<accession>A0ABU1TP24</accession>
<dbReference type="Pfam" id="PF13302">
    <property type="entry name" value="Acetyltransf_3"/>
    <property type="match status" value="1"/>
</dbReference>